<dbReference type="PANTHER" id="PTHR21310:SF15">
    <property type="entry name" value="AMINOGLYCOSIDE PHOSPHOTRANSFERASE DOMAIN-CONTAINING PROTEIN"/>
    <property type="match status" value="1"/>
</dbReference>
<dbReference type="InterPro" id="IPR051678">
    <property type="entry name" value="AGP_Transferase"/>
</dbReference>
<dbReference type="Pfam" id="PF01636">
    <property type="entry name" value="APH"/>
    <property type="match status" value="1"/>
</dbReference>
<sequence length="472" mass="53600">MVSFASRNGGQSTQFVTIDIYGDQGSGKRTLRAILDDYSYTREQDSRNFFFRPRIGSASQLEPASLSVVLVDATGPGAPSESTIEDAQKSSSSFCFLLTKTDLIAADYSDAHLAHLHRMRQLAYRYNVDSISVNALTIHGVADLVIYAVNTHSPLSKQPRFFPTLWRRLRTIFTDCLAACFTLPTSQITRNIEDELATIHGADDLLRQHPIESSSEWTQSLLRRLKIAHARSVPAILISPSLIWKQMWTGSEPAALEYVHQHTSIPIPRVHAHYGLHMIMDYIEGEMLLECWDRIGWFMRFRVACTLRLYIKQLRSLTCPDVRGVGTRKLAAHIFGDNEFGPFESTTHFRRFCDFVCFTGWESDLYACRYAGLAPPPLPEPTINWTPVFTHGDLNMSNILLDKNGTVWLIDWDSAGFYPASIESLAMLRSNEISQGQSTSWERYRAFIAGIPCKTEEQYWRYIEGAIDRFTN</sequence>
<comment type="caution">
    <text evidence="2">The sequence shown here is derived from an EMBL/GenBank/DDBJ whole genome shotgun (WGS) entry which is preliminary data.</text>
</comment>
<feature type="domain" description="Aminoglycoside phosphotransferase" evidence="1">
    <location>
        <begin position="380"/>
        <end position="428"/>
    </location>
</feature>
<organism evidence="2 3">
    <name type="scientific">Leucocoprinus leucothites</name>
    <dbReference type="NCBI Taxonomy" id="201217"/>
    <lineage>
        <taxon>Eukaryota</taxon>
        <taxon>Fungi</taxon>
        <taxon>Dikarya</taxon>
        <taxon>Basidiomycota</taxon>
        <taxon>Agaricomycotina</taxon>
        <taxon>Agaricomycetes</taxon>
        <taxon>Agaricomycetidae</taxon>
        <taxon>Agaricales</taxon>
        <taxon>Agaricineae</taxon>
        <taxon>Agaricaceae</taxon>
        <taxon>Leucocoprinus</taxon>
    </lineage>
</organism>
<protein>
    <recommendedName>
        <fullName evidence="1">Aminoglycoside phosphotransferase domain-containing protein</fullName>
    </recommendedName>
</protein>
<gene>
    <name evidence="2" type="ORF">D9756_009815</name>
</gene>
<evidence type="ECO:0000259" key="1">
    <source>
        <dbReference type="Pfam" id="PF01636"/>
    </source>
</evidence>
<dbReference type="Proteomes" id="UP000559027">
    <property type="component" value="Unassembled WGS sequence"/>
</dbReference>
<reference evidence="2 3" key="1">
    <citation type="journal article" date="2020" name="ISME J.">
        <title>Uncovering the hidden diversity of litter-decomposition mechanisms in mushroom-forming fungi.</title>
        <authorList>
            <person name="Floudas D."/>
            <person name="Bentzer J."/>
            <person name="Ahren D."/>
            <person name="Johansson T."/>
            <person name="Persson P."/>
            <person name="Tunlid A."/>
        </authorList>
    </citation>
    <scope>NUCLEOTIDE SEQUENCE [LARGE SCALE GENOMIC DNA]</scope>
    <source>
        <strain evidence="2 3">CBS 146.42</strain>
    </source>
</reference>
<dbReference type="InterPro" id="IPR002575">
    <property type="entry name" value="Aminoglycoside_PTrfase"/>
</dbReference>
<name>A0A8H5FTA6_9AGAR</name>
<evidence type="ECO:0000313" key="3">
    <source>
        <dbReference type="Proteomes" id="UP000559027"/>
    </source>
</evidence>
<dbReference type="SUPFAM" id="SSF56112">
    <property type="entry name" value="Protein kinase-like (PK-like)"/>
    <property type="match status" value="1"/>
</dbReference>
<dbReference type="AlphaFoldDB" id="A0A8H5FTA6"/>
<dbReference type="EMBL" id="JAACJO010000018">
    <property type="protein sequence ID" value="KAF5348910.1"/>
    <property type="molecule type" value="Genomic_DNA"/>
</dbReference>
<dbReference type="Gene3D" id="3.90.1200.10">
    <property type="match status" value="1"/>
</dbReference>
<dbReference type="InterPro" id="IPR011009">
    <property type="entry name" value="Kinase-like_dom_sf"/>
</dbReference>
<accession>A0A8H5FTA6</accession>
<evidence type="ECO:0000313" key="2">
    <source>
        <dbReference type="EMBL" id="KAF5348910.1"/>
    </source>
</evidence>
<dbReference type="OrthoDB" id="4177236at2759"/>
<dbReference type="PANTHER" id="PTHR21310">
    <property type="entry name" value="AMINOGLYCOSIDE PHOSPHOTRANSFERASE-RELATED-RELATED"/>
    <property type="match status" value="1"/>
</dbReference>
<keyword evidence="3" id="KW-1185">Reference proteome</keyword>
<proteinExistence type="predicted"/>